<evidence type="ECO:0000313" key="10">
    <source>
        <dbReference type="Proteomes" id="UP000253934"/>
    </source>
</evidence>
<comment type="subunit">
    <text evidence="7">Homotrimer.</text>
</comment>
<evidence type="ECO:0000256" key="3">
    <source>
        <dbReference type="ARBA" id="ARBA00022679"/>
    </source>
</evidence>
<evidence type="ECO:0000256" key="4">
    <source>
        <dbReference type="ARBA" id="ARBA00022737"/>
    </source>
</evidence>
<keyword evidence="6 7" id="KW-0012">Acyltransferase</keyword>
<organism evidence="9 10">
    <name type="scientific">Spirobacillus cienkowskii</name>
    <dbReference type="NCBI Taxonomy" id="495820"/>
    <lineage>
        <taxon>Bacteria</taxon>
        <taxon>Pseudomonadati</taxon>
        <taxon>Bdellovibrionota</taxon>
        <taxon>Oligoflexia</taxon>
        <taxon>Silvanigrellales</taxon>
        <taxon>Spirobacillus</taxon>
    </lineage>
</organism>
<keyword evidence="4 7" id="KW-0677">Repeat</keyword>
<dbReference type="Pfam" id="PF00132">
    <property type="entry name" value="Hexapep"/>
    <property type="match status" value="1"/>
</dbReference>
<dbReference type="Proteomes" id="UP000253934">
    <property type="component" value="Unassembled WGS sequence"/>
</dbReference>
<dbReference type="PANTHER" id="PTHR43378">
    <property type="entry name" value="UDP-3-O-ACYLGLUCOSAMINE N-ACYLTRANSFERASE"/>
    <property type="match status" value="1"/>
</dbReference>
<dbReference type="EC" id="2.3.1.191" evidence="7"/>
<dbReference type="NCBIfam" id="NF002060">
    <property type="entry name" value="PRK00892.1"/>
    <property type="match status" value="1"/>
</dbReference>
<dbReference type="InterPro" id="IPR007691">
    <property type="entry name" value="LpxD"/>
</dbReference>
<proteinExistence type="inferred from homology"/>
<evidence type="ECO:0000313" key="9">
    <source>
        <dbReference type="EMBL" id="RDB35265.1"/>
    </source>
</evidence>
<dbReference type="GO" id="GO:0103118">
    <property type="term" value="F:UDP-3-O-[(3R)-3-hydroxyacyl]-glucosamine N-acyltransferase activity"/>
    <property type="evidence" value="ECO:0007669"/>
    <property type="project" value="UniProtKB-EC"/>
</dbReference>
<accession>A0A369KRC9</accession>
<comment type="caution">
    <text evidence="9">The sequence shown here is derived from an EMBL/GenBank/DDBJ whole genome shotgun (WGS) entry which is preliminary data.</text>
</comment>
<feature type="domain" description="UDP-3-O-[3-hydroxymyristoyl] glucosamine N-acyltransferase non-repeat region" evidence="8">
    <location>
        <begin position="25"/>
        <end position="94"/>
    </location>
</feature>
<evidence type="ECO:0000256" key="1">
    <source>
        <dbReference type="ARBA" id="ARBA00022516"/>
    </source>
</evidence>
<evidence type="ECO:0000256" key="5">
    <source>
        <dbReference type="ARBA" id="ARBA00023098"/>
    </source>
</evidence>
<evidence type="ECO:0000256" key="6">
    <source>
        <dbReference type="ARBA" id="ARBA00023315"/>
    </source>
</evidence>
<dbReference type="AlphaFoldDB" id="A0A369KRC9"/>
<name>A0A369KRC9_9BACT</name>
<dbReference type="GO" id="GO:0016410">
    <property type="term" value="F:N-acyltransferase activity"/>
    <property type="evidence" value="ECO:0007669"/>
    <property type="project" value="InterPro"/>
</dbReference>
<gene>
    <name evidence="7 9" type="primary">lpxD</name>
    <name evidence="9" type="ORF">DCC88_11095</name>
</gene>
<keyword evidence="5 7" id="KW-0443">Lipid metabolism</keyword>
<comment type="function">
    <text evidence="7">Catalyzes the N-acylation of UDP-3-O-acylglucosamine using 3-hydroxyacyl-ACP as the acyl donor. Is involved in the biosynthesis of lipid A, a phosphorylated glycolipid that anchors the lipopolysaccharide to the outer membrane of the cell.</text>
</comment>
<comment type="catalytic activity">
    <reaction evidence="7">
        <text>a UDP-3-O-[(3R)-3-hydroxyacyl]-alpha-D-glucosamine + a (3R)-hydroxyacyl-[ACP] = a UDP-2-N,3-O-bis[(3R)-3-hydroxyacyl]-alpha-D-glucosamine + holo-[ACP] + H(+)</text>
        <dbReference type="Rhea" id="RHEA:53836"/>
        <dbReference type="Rhea" id="RHEA-COMP:9685"/>
        <dbReference type="Rhea" id="RHEA-COMP:9945"/>
        <dbReference type="ChEBI" id="CHEBI:15378"/>
        <dbReference type="ChEBI" id="CHEBI:64479"/>
        <dbReference type="ChEBI" id="CHEBI:78827"/>
        <dbReference type="ChEBI" id="CHEBI:137740"/>
        <dbReference type="ChEBI" id="CHEBI:137748"/>
        <dbReference type="EC" id="2.3.1.191"/>
    </reaction>
</comment>
<dbReference type="UniPathway" id="UPA00973"/>
<keyword evidence="10" id="KW-1185">Reference proteome</keyword>
<dbReference type="GO" id="GO:0016020">
    <property type="term" value="C:membrane"/>
    <property type="evidence" value="ECO:0007669"/>
    <property type="project" value="GOC"/>
</dbReference>
<dbReference type="InterPro" id="IPR020573">
    <property type="entry name" value="UDP_GlcNAc_AcTrfase_non-rep"/>
</dbReference>
<dbReference type="RefSeq" id="WP_338636028.1">
    <property type="nucleotide sequence ID" value="NZ_CP146516.1"/>
</dbReference>
<dbReference type="Pfam" id="PF04613">
    <property type="entry name" value="LpxD"/>
    <property type="match status" value="1"/>
</dbReference>
<keyword evidence="2 7" id="KW-0441">Lipid A biosynthesis</keyword>
<keyword evidence="3 7" id="KW-0808">Transferase</keyword>
<dbReference type="PANTHER" id="PTHR43378:SF2">
    <property type="entry name" value="UDP-3-O-ACYLGLUCOSAMINE N-ACYLTRANSFERASE 1, MITOCHONDRIAL-RELATED"/>
    <property type="match status" value="1"/>
</dbReference>
<dbReference type="Gene3D" id="3.40.1390.10">
    <property type="entry name" value="MurE/MurF, N-terminal domain"/>
    <property type="match status" value="1"/>
</dbReference>
<dbReference type="InterPro" id="IPR011004">
    <property type="entry name" value="Trimer_LpxA-like_sf"/>
</dbReference>
<dbReference type="CDD" id="cd03352">
    <property type="entry name" value="LbH_LpxD"/>
    <property type="match status" value="1"/>
</dbReference>
<keyword evidence="1 7" id="KW-0444">Lipid biosynthesis</keyword>
<feature type="active site" description="Proton acceptor" evidence="7">
    <location>
        <position position="244"/>
    </location>
</feature>
<dbReference type="HAMAP" id="MF_00523">
    <property type="entry name" value="LpxD"/>
    <property type="match status" value="1"/>
</dbReference>
<comment type="pathway">
    <text evidence="7">Bacterial outer membrane biogenesis; LPS lipid A biosynthesis.</text>
</comment>
<dbReference type="InterPro" id="IPR001451">
    <property type="entry name" value="Hexapep"/>
</dbReference>
<reference evidence="9" key="1">
    <citation type="submission" date="2018-04" db="EMBL/GenBank/DDBJ databases">
        <title>Draft genome sequence of the Candidatus Spirobacillus cienkowskii, a pathogen of freshwater Daphnia species, reconstructed from hemolymph metagenomic reads.</title>
        <authorList>
            <person name="Bresciani L."/>
            <person name="Lemos L.N."/>
            <person name="Wale N."/>
            <person name="Lin J.Y."/>
            <person name="Fernandes G.R."/>
            <person name="Duffy M.A."/>
            <person name="Rodrigues J.M."/>
        </authorList>
    </citation>
    <scope>NUCLEOTIDE SEQUENCE [LARGE SCALE GENOMIC DNA]</scope>
    <source>
        <strain evidence="9">Binning01</strain>
    </source>
</reference>
<protein>
    <recommendedName>
        <fullName evidence="7">UDP-3-O-acylglucosamine N-acyltransferase</fullName>
        <ecNumber evidence="7">2.3.1.191</ecNumber>
    </recommendedName>
</protein>
<dbReference type="GO" id="GO:0009245">
    <property type="term" value="P:lipid A biosynthetic process"/>
    <property type="evidence" value="ECO:0007669"/>
    <property type="project" value="UniProtKB-UniRule"/>
</dbReference>
<comment type="similarity">
    <text evidence="7">Belongs to the transferase hexapeptide repeat family. LpxD subfamily.</text>
</comment>
<evidence type="ECO:0000256" key="2">
    <source>
        <dbReference type="ARBA" id="ARBA00022556"/>
    </source>
</evidence>
<dbReference type="NCBIfam" id="TIGR01853">
    <property type="entry name" value="lipid_A_lpxD"/>
    <property type="match status" value="1"/>
</dbReference>
<evidence type="ECO:0000256" key="7">
    <source>
        <dbReference type="HAMAP-Rule" id="MF_00523"/>
    </source>
</evidence>
<dbReference type="SUPFAM" id="SSF51161">
    <property type="entry name" value="Trimeric LpxA-like enzymes"/>
    <property type="match status" value="1"/>
</dbReference>
<dbReference type="EMBL" id="QOVW01000093">
    <property type="protein sequence ID" value="RDB35265.1"/>
    <property type="molecule type" value="Genomic_DNA"/>
</dbReference>
<dbReference type="Gene3D" id="2.160.10.10">
    <property type="entry name" value="Hexapeptide repeat proteins"/>
    <property type="match status" value="1"/>
</dbReference>
<evidence type="ECO:0000259" key="8">
    <source>
        <dbReference type="Pfam" id="PF04613"/>
    </source>
</evidence>
<sequence>MSLISISEIISQTHCEIIPKNVNLSFSGVAPLSIASKEHVSFLINEKYFDECLTTNAGAIICSKANAEKLIDKTKSILIVANNAHATLAKISQFFFKPVHPFSGISQQAIIDETAEIHPTATIFPFVFIAPHAKIGANSVIYSGCFIGAGSSVGSNCLLYPNVVIREGCEIGNGCIFNPGVVVGGDGFGFAPTEKENIKIPQIGGVKIADDVEIGANSTIDRGAMSDTQIGYQTKIDNLVMIAHNVVIGDFCFIAGQVGIAGSTTVGNRVVMAGQVGVSGHLKIGNQSILTAQSGITKNIPANETWGGTPARPHREYHLQLAVLNKLTKQMRKKNLS</sequence>